<dbReference type="GO" id="GO:0005737">
    <property type="term" value="C:cytoplasm"/>
    <property type="evidence" value="ECO:0007669"/>
    <property type="project" value="TreeGrafter"/>
</dbReference>
<feature type="domain" description="HD" evidence="13">
    <location>
        <begin position="69"/>
        <end position="176"/>
    </location>
</feature>
<comment type="cofactor">
    <cofactor evidence="4">
        <name>Mg(2+)</name>
        <dbReference type="ChEBI" id="CHEBI:18420"/>
    </cofactor>
</comment>
<dbReference type="RefSeq" id="XP_003670768.1">
    <property type="nucleotide sequence ID" value="XM_003670720.1"/>
</dbReference>
<dbReference type="Proteomes" id="UP000000689">
    <property type="component" value="Chromosome 6"/>
</dbReference>
<organism evidence="14 15">
    <name type="scientific">Naumovozyma dairenensis (strain ATCC 10597 / BCRC 20456 / CBS 421 / NBRC 0211 / NRRL Y-12639)</name>
    <name type="common">Saccharomyces dairenensis</name>
    <dbReference type="NCBI Taxonomy" id="1071378"/>
    <lineage>
        <taxon>Eukaryota</taxon>
        <taxon>Fungi</taxon>
        <taxon>Dikarya</taxon>
        <taxon>Ascomycota</taxon>
        <taxon>Saccharomycotina</taxon>
        <taxon>Saccharomycetes</taxon>
        <taxon>Saccharomycetales</taxon>
        <taxon>Saccharomycetaceae</taxon>
        <taxon>Naumovozyma</taxon>
    </lineage>
</organism>
<dbReference type="Pfam" id="PF13023">
    <property type="entry name" value="HD_3"/>
    <property type="match status" value="1"/>
</dbReference>
<dbReference type="OrthoDB" id="10254258at2759"/>
<evidence type="ECO:0000256" key="7">
    <source>
        <dbReference type="ARBA" id="ARBA00011738"/>
    </source>
</evidence>
<accession>G0WCL4</accession>
<evidence type="ECO:0000256" key="12">
    <source>
        <dbReference type="ARBA" id="ARBA00023285"/>
    </source>
</evidence>
<gene>
    <name evidence="14" type="primary">NDAI0F02070</name>
    <name evidence="14" type="ordered locus">NDAI_0F02070</name>
</gene>
<comment type="function">
    <text evidence="5">Catalyzes the dephosphorylation of the nucleoside 5'-monophosphates deoxyadenosine monophosphate (dAMP), deoxycytidine monophosphate (dCMP), deoxyguanosine monophosphate (dGMP) and deoxythymidine monophosphate (dTMP).</text>
</comment>
<dbReference type="EC" id="3.1.3.89" evidence="8"/>
<dbReference type="GO" id="GO:0008253">
    <property type="term" value="F:5'-nucleotidase activity"/>
    <property type="evidence" value="ECO:0007669"/>
    <property type="project" value="EnsemblFungi"/>
</dbReference>
<dbReference type="InterPro" id="IPR039356">
    <property type="entry name" value="YfbR/HDDC2"/>
</dbReference>
<comment type="similarity">
    <text evidence="6">Belongs to the HDDC2 family.</text>
</comment>
<evidence type="ECO:0000256" key="2">
    <source>
        <dbReference type="ARBA" id="ARBA00001936"/>
    </source>
</evidence>
<evidence type="ECO:0000256" key="11">
    <source>
        <dbReference type="ARBA" id="ARBA00022842"/>
    </source>
</evidence>
<dbReference type="KEGG" id="ndi:NDAI_0F02070"/>
<dbReference type="FunFam" id="1.10.3210.10:FF:000011">
    <property type="entry name" value="HD domain-containing protein 2"/>
    <property type="match status" value="1"/>
</dbReference>
<keyword evidence="10" id="KW-0378">Hydrolase</keyword>
<dbReference type="CDD" id="cd00077">
    <property type="entry name" value="HDc"/>
    <property type="match status" value="1"/>
</dbReference>
<dbReference type="OMA" id="TWRLCLM"/>
<evidence type="ECO:0000256" key="8">
    <source>
        <dbReference type="ARBA" id="ARBA00012964"/>
    </source>
</evidence>
<proteinExistence type="inferred from homology"/>
<comment type="cofactor">
    <cofactor evidence="3">
        <name>Co(2+)</name>
        <dbReference type="ChEBI" id="CHEBI:48828"/>
    </cofactor>
</comment>
<dbReference type="GO" id="GO:0046872">
    <property type="term" value="F:metal ion binding"/>
    <property type="evidence" value="ECO:0007669"/>
    <property type="project" value="UniProtKB-KW"/>
</dbReference>
<evidence type="ECO:0000256" key="5">
    <source>
        <dbReference type="ARBA" id="ARBA00004074"/>
    </source>
</evidence>
<dbReference type="GeneID" id="11496863"/>
<dbReference type="PROSITE" id="PS51831">
    <property type="entry name" value="HD"/>
    <property type="match status" value="1"/>
</dbReference>
<dbReference type="GO" id="GO:0002953">
    <property type="term" value="F:5'-deoxynucleotidase activity"/>
    <property type="evidence" value="ECO:0007669"/>
    <property type="project" value="UniProtKB-EC"/>
</dbReference>
<dbReference type="InterPro" id="IPR006674">
    <property type="entry name" value="HD_domain"/>
</dbReference>
<evidence type="ECO:0000313" key="15">
    <source>
        <dbReference type="Proteomes" id="UP000000689"/>
    </source>
</evidence>
<dbReference type="PANTHER" id="PTHR11845">
    <property type="entry name" value="5'-DEOXYNUCLEOTIDASE HDDC2"/>
    <property type="match status" value="1"/>
</dbReference>
<dbReference type="SUPFAM" id="SSF109604">
    <property type="entry name" value="HD-domain/PDEase-like"/>
    <property type="match status" value="1"/>
</dbReference>
<evidence type="ECO:0000256" key="10">
    <source>
        <dbReference type="ARBA" id="ARBA00022801"/>
    </source>
</evidence>
<protein>
    <recommendedName>
        <fullName evidence="8">5'-deoxynucleotidase</fullName>
        <ecNumber evidence="8">3.1.3.89</ecNumber>
    </recommendedName>
</protein>
<evidence type="ECO:0000256" key="6">
    <source>
        <dbReference type="ARBA" id="ARBA00009999"/>
    </source>
</evidence>
<dbReference type="SMART" id="SM00471">
    <property type="entry name" value="HDc"/>
    <property type="match status" value="1"/>
</dbReference>
<dbReference type="EMBL" id="HE580272">
    <property type="protein sequence ID" value="CCD25525.1"/>
    <property type="molecule type" value="Genomic_DNA"/>
</dbReference>
<comment type="cofactor">
    <cofactor evidence="2">
        <name>Mn(2+)</name>
        <dbReference type="ChEBI" id="CHEBI:29035"/>
    </cofactor>
</comment>
<evidence type="ECO:0000313" key="14">
    <source>
        <dbReference type="EMBL" id="CCD25525.1"/>
    </source>
</evidence>
<evidence type="ECO:0000256" key="1">
    <source>
        <dbReference type="ARBA" id="ARBA00001638"/>
    </source>
</evidence>
<sequence length="229" mass="26959">MTITQKENNNNTIWDPKDHIPDAVTDFLLSAFSTANKNSPLPFFTLVQQLKLQKRTGWLDFQIIPCESIADHMYRMSLMTMIIKDPLVNRDRCVKIALIHDIAESLVGDITPIDPFVNKVEKHRRELATIEHLCKELISPYNEKAGNEIMEYWLEYEEVRTLEGRYVKDIDKFEMLLQCFEFEKQYNGEKNLQEFFTAVDLIKTEEVKSWTDDLVKQRNQFFANVSKRS</sequence>
<dbReference type="GO" id="GO:0009159">
    <property type="term" value="P:deoxyribonucleoside monophosphate catabolic process"/>
    <property type="evidence" value="ECO:0007669"/>
    <property type="project" value="EnsemblFungi"/>
</dbReference>
<dbReference type="STRING" id="1071378.G0WCL4"/>
<comment type="subunit">
    <text evidence="7">Homodimer.</text>
</comment>
<evidence type="ECO:0000256" key="4">
    <source>
        <dbReference type="ARBA" id="ARBA00001946"/>
    </source>
</evidence>
<reference evidence="14 15" key="1">
    <citation type="journal article" date="2011" name="Proc. Natl. Acad. Sci. U.S.A.">
        <title>Evolutionary erosion of yeast sex chromosomes by mating-type switching accidents.</title>
        <authorList>
            <person name="Gordon J.L."/>
            <person name="Armisen D."/>
            <person name="Proux-Wera E."/>
            <person name="Oheigeartaigh S.S."/>
            <person name="Byrne K.P."/>
            <person name="Wolfe K.H."/>
        </authorList>
    </citation>
    <scope>NUCLEOTIDE SEQUENCE [LARGE SCALE GENOMIC DNA]</scope>
    <source>
        <strain evidence="15">ATCC 10597 / BCRC 20456 / CBS 421 / NBRC 0211 / NRRL Y-12639</strain>
    </source>
</reference>
<dbReference type="HOGENOM" id="CLU_039453_2_0_1"/>
<keyword evidence="9" id="KW-0479">Metal-binding</keyword>
<keyword evidence="15" id="KW-1185">Reference proteome</keyword>
<name>G0WCL4_NAUDC</name>
<dbReference type="InterPro" id="IPR003607">
    <property type="entry name" value="HD/PDEase_dom"/>
</dbReference>
<evidence type="ECO:0000259" key="13">
    <source>
        <dbReference type="PROSITE" id="PS51831"/>
    </source>
</evidence>
<dbReference type="AlphaFoldDB" id="G0WCL4"/>
<keyword evidence="12" id="KW-0170">Cobalt</keyword>
<dbReference type="PANTHER" id="PTHR11845:SF13">
    <property type="entry name" value="5'-DEOXYNUCLEOTIDASE HDDC2"/>
    <property type="match status" value="1"/>
</dbReference>
<dbReference type="Gene3D" id="1.10.3210.10">
    <property type="entry name" value="Hypothetical protein af1432"/>
    <property type="match status" value="1"/>
</dbReference>
<keyword evidence="11" id="KW-0460">Magnesium</keyword>
<dbReference type="eggNOG" id="KOG3197">
    <property type="taxonomic scope" value="Eukaryota"/>
</dbReference>
<evidence type="ECO:0000256" key="3">
    <source>
        <dbReference type="ARBA" id="ARBA00001941"/>
    </source>
</evidence>
<comment type="catalytic activity">
    <reaction evidence="1">
        <text>a 2'-deoxyribonucleoside 5'-phosphate + H2O = a 2'-deoxyribonucleoside + phosphate</text>
        <dbReference type="Rhea" id="RHEA:36167"/>
        <dbReference type="ChEBI" id="CHEBI:15377"/>
        <dbReference type="ChEBI" id="CHEBI:18274"/>
        <dbReference type="ChEBI" id="CHEBI:43474"/>
        <dbReference type="ChEBI" id="CHEBI:65317"/>
        <dbReference type="EC" id="3.1.3.89"/>
    </reaction>
</comment>
<evidence type="ECO:0000256" key="9">
    <source>
        <dbReference type="ARBA" id="ARBA00022723"/>
    </source>
</evidence>